<evidence type="ECO:0000256" key="1">
    <source>
        <dbReference type="SAM" id="MobiDB-lite"/>
    </source>
</evidence>
<feature type="region of interest" description="Disordered" evidence="1">
    <location>
        <begin position="127"/>
        <end position="152"/>
    </location>
</feature>
<dbReference type="InterPro" id="IPR058915">
    <property type="entry name" value="AcrVA2-like"/>
</dbReference>
<evidence type="ECO:0000313" key="2">
    <source>
        <dbReference type="EMBL" id="MFC6659389.1"/>
    </source>
</evidence>
<name>A0ABW1ZI30_9DEIO</name>
<dbReference type="EMBL" id="JBHSWB010000001">
    <property type="protein sequence ID" value="MFC6659389.1"/>
    <property type="molecule type" value="Genomic_DNA"/>
</dbReference>
<dbReference type="Proteomes" id="UP001596317">
    <property type="component" value="Unassembled WGS sequence"/>
</dbReference>
<gene>
    <name evidence="2" type="ORF">ACFP90_02630</name>
</gene>
<dbReference type="Pfam" id="PF26125">
    <property type="entry name" value="AcrVA2-like"/>
    <property type="match status" value="1"/>
</dbReference>
<evidence type="ECO:0000313" key="3">
    <source>
        <dbReference type="Proteomes" id="UP001596317"/>
    </source>
</evidence>
<dbReference type="RefSeq" id="WP_380053964.1">
    <property type="nucleotide sequence ID" value="NZ_JBHSWB010000001.1"/>
</dbReference>
<accession>A0ABW1ZI30</accession>
<comment type="caution">
    <text evidence="2">The sequence shown here is derived from an EMBL/GenBank/DDBJ whole genome shotgun (WGS) entry which is preliminary data.</text>
</comment>
<keyword evidence="3" id="KW-1185">Reference proteome</keyword>
<sequence>MSRLLSLVLYLCSEAPDVSGTVRRPQTTRRRGVTVYDRPQADNMLRVGFQHGGAIRMWRALAEQRRAADSSGLGLPKAPHIRRAHWHLYWTGPGRTVPRVRWVHPVAVNVRHLDDMPVMVRPVLDDPAESHEEKDRWARENAPVLGKLRKPS</sequence>
<protein>
    <submittedName>
        <fullName evidence="2">Uncharacterized protein</fullName>
    </submittedName>
</protein>
<reference evidence="3" key="1">
    <citation type="journal article" date="2019" name="Int. J. Syst. Evol. Microbiol.">
        <title>The Global Catalogue of Microorganisms (GCM) 10K type strain sequencing project: providing services to taxonomists for standard genome sequencing and annotation.</title>
        <authorList>
            <consortium name="The Broad Institute Genomics Platform"/>
            <consortium name="The Broad Institute Genome Sequencing Center for Infectious Disease"/>
            <person name="Wu L."/>
            <person name="Ma J."/>
        </authorList>
    </citation>
    <scope>NUCLEOTIDE SEQUENCE [LARGE SCALE GENOMIC DNA]</scope>
    <source>
        <strain evidence="3">CCUG 63830</strain>
    </source>
</reference>
<proteinExistence type="predicted"/>
<organism evidence="2 3">
    <name type="scientific">Deinococcus multiflagellatus</name>
    <dbReference type="NCBI Taxonomy" id="1656887"/>
    <lineage>
        <taxon>Bacteria</taxon>
        <taxon>Thermotogati</taxon>
        <taxon>Deinococcota</taxon>
        <taxon>Deinococci</taxon>
        <taxon>Deinococcales</taxon>
        <taxon>Deinococcaceae</taxon>
        <taxon>Deinococcus</taxon>
    </lineage>
</organism>
<feature type="compositionally biased region" description="Basic and acidic residues" evidence="1">
    <location>
        <begin position="128"/>
        <end position="139"/>
    </location>
</feature>